<dbReference type="AlphaFoldDB" id="A0AAD3P7C4"/>
<dbReference type="Proteomes" id="UP001279734">
    <property type="component" value="Unassembled WGS sequence"/>
</dbReference>
<evidence type="ECO:0000313" key="3">
    <source>
        <dbReference type="Proteomes" id="UP001279734"/>
    </source>
</evidence>
<accession>A0AAD3P7C4</accession>
<keyword evidence="3" id="KW-1185">Reference proteome</keyword>
<reference evidence="2" key="1">
    <citation type="submission" date="2023-05" db="EMBL/GenBank/DDBJ databases">
        <title>Nepenthes gracilis genome sequencing.</title>
        <authorList>
            <person name="Fukushima K."/>
        </authorList>
    </citation>
    <scope>NUCLEOTIDE SEQUENCE</scope>
    <source>
        <strain evidence="2">SING2019-196</strain>
    </source>
</reference>
<evidence type="ECO:0000256" key="1">
    <source>
        <dbReference type="SAM" id="MobiDB-lite"/>
    </source>
</evidence>
<comment type="caution">
    <text evidence="2">The sequence shown here is derived from an EMBL/GenBank/DDBJ whole genome shotgun (WGS) entry which is preliminary data.</text>
</comment>
<feature type="compositionally biased region" description="Low complexity" evidence="1">
    <location>
        <begin position="56"/>
        <end position="65"/>
    </location>
</feature>
<protein>
    <submittedName>
        <fullName evidence="2">Uncharacterized protein</fullName>
    </submittedName>
</protein>
<dbReference type="EMBL" id="BSYO01000002">
    <property type="protein sequence ID" value="GMH00871.1"/>
    <property type="molecule type" value="Genomic_DNA"/>
</dbReference>
<proteinExistence type="predicted"/>
<gene>
    <name evidence="2" type="ORF">Nepgr_002710</name>
</gene>
<organism evidence="2 3">
    <name type="scientific">Nepenthes gracilis</name>
    <name type="common">Slender pitcher plant</name>
    <dbReference type="NCBI Taxonomy" id="150966"/>
    <lineage>
        <taxon>Eukaryota</taxon>
        <taxon>Viridiplantae</taxon>
        <taxon>Streptophyta</taxon>
        <taxon>Embryophyta</taxon>
        <taxon>Tracheophyta</taxon>
        <taxon>Spermatophyta</taxon>
        <taxon>Magnoliopsida</taxon>
        <taxon>eudicotyledons</taxon>
        <taxon>Gunneridae</taxon>
        <taxon>Pentapetalae</taxon>
        <taxon>Caryophyllales</taxon>
        <taxon>Nepenthaceae</taxon>
        <taxon>Nepenthes</taxon>
    </lineage>
</organism>
<feature type="region of interest" description="Disordered" evidence="1">
    <location>
        <begin position="39"/>
        <end position="74"/>
    </location>
</feature>
<name>A0AAD3P7C4_NEPGR</name>
<evidence type="ECO:0000313" key="2">
    <source>
        <dbReference type="EMBL" id="GMH00871.1"/>
    </source>
</evidence>
<sequence>MIAIFEQLAVPNGFGRGLGAMQLILYFIYCEKNRDGGFKMTSDGSDSELGLKKKPQQSQAQAQRSNTNIQNGSV</sequence>